<proteinExistence type="predicted"/>
<protein>
    <submittedName>
        <fullName evidence="1">Uncharacterized protein</fullName>
    </submittedName>
</protein>
<comment type="caution">
    <text evidence="1">The sequence shown here is derived from an EMBL/GenBank/DDBJ whole genome shotgun (WGS) entry which is preliminary data.</text>
</comment>
<keyword evidence="2" id="KW-1185">Reference proteome</keyword>
<dbReference type="AlphaFoldDB" id="A0A3E0GUI4"/>
<evidence type="ECO:0000313" key="2">
    <source>
        <dbReference type="Proteomes" id="UP000256269"/>
    </source>
</evidence>
<dbReference type="EMBL" id="QUNO01000028">
    <property type="protein sequence ID" value="REH27736.1"/>
    <property type="molecule type" value="Genomic_DNA"/>
</dbReference>
<dbReference type="Proteomes" id="UP000256269">
    <property type="component" value="Unassembled WGS sequence"/>
</dbReference>
<reference evidence="1 2" key="1">
    <citation type="submission" date="2018-08" db="EMBL/GenBank/DDBJ databases">
        <title>Genomic Encyclopedia of Archaeal and Bacterial Type Strains, Phase II (KMG-II): from individual species to whole genera.</title>
        <authorList>
            <person name="Goeker M."/>
        </authorList>
    </citation>
    <scope>NUCLEOTIDE SEQUENCE [LARGE SCALE GENOMIC DNA]</scope>
    <source>
        <strain evidence="1 2">DSM 45791</strain>
    </source>
</reference>
<evidence type="ECO:0000313" key="1">
    <source>
        <dbReference type="EMBL" id="REH27736.1"/>
    </source>
</evidence>
<organism evidence="1 2">
    <name type="scientific">Kutzneria buriramensis</name>
    <dbReference type="NCBI Taxonomy" id="1045776"/>
    <lineage>
        <taxon>Bacteria</taxon>
        <taxon>Bacillati</taxon>
        <taxon>Actinomycetota</taxon>
        <taxon>Actinomycetes</taxon>
        <taxon>Pseudonocardiales</taxon>
        <taxon>Pseudonocardiaceae</taxon>
        <taxon>Kutzneria</taxon>
    </lineage>
</organism>
<name>A0A3E0GUI4_9PSEU</name>
<gene>
    <name evidence="1" type="ORF">BCF44_12839</name>
</gene>
<accession>A0A3E0GUI4</accession>
<sequence length="114" mass="12427">MSERNAYTSDLSDQQWAVVGPFLDAWKATPPVVRDFTGRQGALAALDALVHSRRQNNAVECGFARQDTVDLLTPSRSGRSSPFSMAAARNWSKARTRAGWATKSLICSAQSRGL</sequence>